<feature type="transmembrane region" description="Helical" evidence="14">
    <location>
        <begin position="459"/>
        <end position="478"/>
    </location>
</feature>
<dbReference type="PANTHER" id="PTHR48086:SF3">
    <property type="entry name" value="SODIUM_PROLINE SYMPORTER"/>
    <property type="match status" value="1"/>
</dbReference>
<evidence type="ECO:0000256" key="2">
    <source>
        <dbReference type="ARBA" id="ARBA00006434"/>
    </source>
</evidence>
<protein>
    <recommendedName>
        <fullName evidence="14">Sodium/proline symporter</fullName>
    </recommendedName>
    <alternativeName>
        <fullName evidence="14">Proline permease</fullName>
    </alternativeName>
</protein>
<dbReference type="NCBIfam" id="TIGR02121">
    <property type="entry name" value="Na_Pro_sym"/>
    <property type="match status" value="1"/>
</dbReference>
<comment type="similarity">
    <text evidence="2 13">Belongs to the sodium:solute symporter (SSF) (TC 2.A.21) family.</text>
</comment>
<evidence type="ECO:0000256" key="8">
    <source>
        <dbReference type="ARBA" id="ARBA00023053"/>
    </source>
</evidence>
<keyword evidence="9 14" id="KW-0406">Ion transport</keyword>
<dbReference type="RefSeq" id="WP_252672584.1">
    <property type="nucleotide sequence ID" value="NZ_CP099547.1"/>
</dbReference>
<evidence type="ECO:0000313" key="15">
    <source>
        <dbReference type="EMBL" id="USR78770.1"/>
    </source>
</evidence>
<keyword evidence="7 14" id="KW-1133">Transmembrane helix</keyword>
<feature type="transmembrane region" description="Helical" evidence="14">
    <location>
        <begin position="68"/>
        <end position="90"/>
    </location>
</feature>
<name>A0ABY5AF17_9ACTO</name>
<keyword evidence="8 14" id="KW-0915">Sodium</keyword>
<feature type="transmembrane region" description="Helical" evidence="14">
    <location>
        <begin position="371"/>
        <end position="393"/>
    </location>
</feature>
<evidence type="ECO:0000256" key="1">
    <source>
        <dbReference type="ARBA" id="ARBA00004651"/>
    </source>
</evidence>
<evidence type="ECO:0000256" key="12">
    <source>
        <dbReference type="ARBA" id="ARBA00033708"/>
    </source>
</evidence>
<evidence type="ECO:0000256" key="3">
    <source>
        <dbReference type="ARBA" id="ARBA00022448"/>
    </source>
</evidence>
<dbReference type="Gene3D" id="1.20.1730.10">
    <property type="entry name" value="Sodium/glucose cotransporter"/>
    <property type="match status" value="1"/>
</dbReference>
<dbReference type="EMBL" id="CP099547">
    <property type="protein sequence ID" value="USR78770.1"/>
    <property type="molecule type" value="Genomic_DNA"/>
</dbReference>
<feature type="transmembrane region" description="Helical" evidence="14">
    <location>
        <begin position="195"/>
        <end position="215"/>
    </location>
</feature>
<feature type="transmembrane region" description="Helical" evidence="14">
    <location>
        <begin position="399"/>
        <end position="424"/>
    </location>
</feature>
<keyword evidence="11 14" id="KW-0739">Sodium transport</keyword>
<dbReference type="Proteomes" id="UP001056109">
    <property type="component" value="Chromosome"/>
</dbReference>
<dbReference type="InterPro" id="IPR001734">
    <property type="entry name" value="Na/solute_symporter"/>
</dbReference>
<dbReference type="InterPro" id="IPR050277">
    <property type="entry name" value="Sodium:Solute_Symporter"/>
</dbReference>
<comment type="subcellular location">
    <subcellularLocation>
        <location evidence="1 14">Cell membrane</location>
        <topology evidence="1 14">Multi-pass membrane protein</topology>
    </subcellularLocation>
</comment>
<reference evidence="15" key="1">
    <citation type="submission" date="2022-06" db="EMBL/GenBank/DDBJ databases">
        <title>Complete Genome Sequence of Arcanobacterium pinnipediorum strain DSM 28752 isolated from a harbour seal.</title>
        <authorList>
            <person name="Borowiak M."/>
            <person name="Kreitlow A."/>
            <person name="Alssahen M."/>
            <person name="Malorny B."/>
            <person name="Laemmler C."/>
            <person name="Prenger-Berninghoff E."/>
            <person name="Siebert U."/>
            <person name="Ploetz M."/>
            <person name="Abdulmawjood A."/>
        </authorList>
    </citation>
    <scope>NUCLEOTIDE SEQUENCE</scope>
    <source>
        <strain evidence="15">DSM 28752</strain>
    </source>
</reference>
<keyword evidence="14" id="KW-0029">Amino-acid transport</keyword>
<evidence type="ECO:0000256" key="7">
    <source>
        <dbReference type="ARBA" id="ARBA00022989"/>
    </source>
</evidence>
<dbReference type="InterPro" id="IPR011851">
    <property type="entry name" value="Na/Pro_symporter"/>
</dbReference>
<dbReference type="InterPro" id="IPR018212">
    <property type="entry name" value="Na/solute_symporter_CS"/>
</dbReference>
<evidence type="ECO:0000256" key="14">
    <source>
        <dbReference type="RuleBase" id="RU366012"/>
    </source>
</evidence>
<keyword evidence="5 14" id="KW-0812">Transmembrane</keyword>
<keyword evidence="3 14" id="KW-0813">Transport</keyword>
<accession>A0ABY5AF17</accession>
<dbReference type="InterPro" id="IPR038377">
    <property type="entry name" value="Na/Glc_symporter_sf"/>
</dbReference>
<feature type="transmembrane region" description="Helical" evidence="14">
    <location>
        <begin position="431"/>
        <end position="453"/>
    </location>
</feature>
<feature type="transmembrane region" description="Helical" evidence="14">
    <location>
        <begin position="322"/>
        <end position="350"/>
    </location>
</feature>
<comment type="function">
    <text evidence="14">Catalyzes the sodium-dependent uptake of extracellular L-proline.</text>
</comment>
<evidence type="ECO:0000313" key="16">
    <source>
        <dbReference type="Proteomes" id="UP001056109"/>
    </source>
</evidence>
<feature type="transmembrane region" description="Helical" evidence="14">
    <location>
        <begin position="275"/>
        <end position="302"/>
    </location>
</feature>
<dbReference type="Pfam" id="PF00474">
    <property type="entry name" value="SSF"/>
    <property type="match status" value="1"/>
</dbReference>
<dbReference type="PANTHER" id="PTHR48086">
    <property type="entry name" value="SODIUM/PROLINE SYMPORTER-RELATED"/>
    <property type="match status" value="1"/>
</dbReference>
<proteinExistence type="inferred from homology"/>
<feature type="transmembrane region" description="Helical" evidence="14">
    <location>
        <begin position="235"/>
        <end position="254"/>
    </location>
</feature>
<dbReference type="NCBIfam" id="TIGR00813">
    <property type="entry name" value="sss"/>
    <property type="match status" value="1"/>
</dbReference>
<evidence type="ECO:0000256" key="5">
    <source>
        <dbReference type="ARBA" id="ARBA00022692"/>
    </source>
</evidence>
<organism evidence="15 16">
    <name type="scientific">Arcanobacterium pinnipediorum</name>
    <dbReference type="NCBI Taxonomy" id="1503041"/>
    <lineage>
        <taxon>Bacteria</taxon>
        <taxon>Bacillati</taxon>
        <taxon>Actinomycetota</taxon>
        <taxon>Actinomycetes</taxon>
        <taxon>Actinomycetales</taxon>
        <taxon>Actinomycetaceae</taxon>
        <taxon>Arcanobacterium</taxon>
    </lineage>
</organism>
<gene>
    <name evidence="15" type="primary">putP</name>
    <name evidence="15" type="ORF">NG665_05085</name>
</gene>
<evidence type="ECO:0000256" key="10">
    <source>
        <dbReference type="ARBA" id="ARBA00023136"/>
    </source>
</evidence>
<keyword evidence="16" id="KW-1185">Reference proteome</keyword>
<dbReference type="PROSITE" id="PS00457">
    <property type="entry name" value="NA_SOLUT_SYMP_2"/>
    <property type="match status" value="1"/>
</dbReference>
<feature type="transmembrane region" description="Helical" evidence="14">
    <location>
        <begin position="160"/>
        <end position="183"/>
    </location>
</feature>
<keyword evidence="6 14" id="KW-0769">Symport</keyword>
<dbReference type="PROSITE" id="PS50283">
    <property type="entry name" value="NA_SOLUT_SYMP_3"/>
    <property type="match status" value="1"/>
</dbReference>
<evidence type="ECO:0000256" key="6">
    <source>
        <dbReference type="ARBA" id="ARBA00022847"/>
    </source>
</evidence>
<evidence type="ECO:0000256" key="4">
    <source>
        <dbReference type="ARBA" id="ARBA00022475"/>
    </source>
</evidence>
<evidence type="ECO:0000256" key="11">
    <source>
        <dbReference type="ARBA" id="ARBA00023201"/>
    </source>
</evidence>
<comment type="catalytic activity">
    <reaction evidence="12">
        <text>L-proline(in) + Na(+)(in) = L-proline(out) + Na(+)(out)</text>
        <dbReference type="Rhea" id="RHEA:28967"/>
        <dbReference type="ChEBI" id="CHEBI:29101"/>
        <dbReference type="ChEBI" id="CHEBI:60039"/>
    </reaction>
</comment>
<keyword evidence="4 14" id="KW-1003">Cell membrane</keyword>
<dbReference type="PROSITE" id="PS00456">
    <property type="entry name" value="NA_SOLUT_SYMP_1"/>
    <property type="match status" value="1"/>
</dbReference>
<evidence type="ECO:0000256" key="9">
    <source>
        <dbReference type="ARBA" id="ARBA00023065"/>
    </source>
</evidence>
<sequence>MSDQQFQILSMVIYLLAMVGIGLWAYRKNSSVDDYILGGRQLHPAVAALSAGASDMSGWLLLGLPGALYANGLIESWIAIGLTIGAWLNWKFVAPRLRSYTEVSHNSITVPSFLDSRLRDSSHTLRIVSGIVILFFFTFYVSSGMVAGGTFFEAAFGLDYLTGMLLVAGVTILYTLLGGFLAVSWTDLVQGIMMLLALVMVPVIGLIAVGGPHQALESAEIVNPHLQSMTGGNGLTFTGTIAIISALAWGLGYFGQPHIIVRFMALRKPSQAIAARRIGIGWMIVSILGAMGTALVGIAYAQQSGQKLLENPEQVFIYMGQVLFHPLIAGFMLAAILAAIMSTISSQLLVSSSALVEDIYSVFFHKAVSQNYGVFLSRLAVITISAIAAVLAISPSDTILKLVAFAWAGFGGAFGPIILLTLFWRRITTSGALSGMVVGSLTVVVWSNISGGIFDLYEIVPGFIANLIVTIIVSLLTYTPSEIIDAEFNAAAKLSRDWTSSAEIISEVRATKSEDSYHHRSTRE</sequence>
<feature type="transmembrane region" description="Helical" evidence="14">
    <location>
        <begin position="127"/>
        <end position="148"/>
    </location>
</feature>
<keyword evidence="10 14" id="KW-0472">Membrane</keyword>
<dbReference type="CDD" id="cd11475">
    <property type="entry name" value="SLC5sbd_PutP"/>
    <property type="match status" value="1"/>
</dbReference>
<feature type="transmembrane region" description="Helical" evidence="14">
    <location>
        <begin position="6"/>
        <end position="25"/>
    </location>
</feature>
<evidence type="ECO:0000256" key="13">
    <source>
        <dbReference type="RuleBase" id="RU362091"/>
    </source>
</evidence>